<protein>
    <submittedName>
        <fullName evidence="3">Serine/threonine-protein phosphatase</fullName>
    </submittedName>
</protein>
<dbReference type="CDD" id="cd00143">
    <property type="entry name" value="PP2Cc"/>
    <property type="match status" value="1"/>
</dbReference>
<sequence length="415" mass="44466">MATIPTSAAVSHVGKIRASNQDSGYLGRHLFLVADGMGGHAGGDVASAIAAQRIAEADQPYPTPEDAVMALQSALVAANGLLAETVFEHNELTGMGTTVSAIARVGDRLAVAHIGDSRIYRFRAGELDQITTDHTFVQRLVESGRITPEEAAVHPRRAVLMRVLGDVDASPEIDTGVFDLRPGDRWLLCSDGLSGYVSDEKIAQVLGTIRTAQGAADRLVKESLDHGAPDNVTVLLIDIDDSDGASGATPVFVGSAAQPLSFDHEESARRPIRLPTLLLHPLKPTPPDDAHFEPESEGYLDELIEEDRRRAIRRRVLWGVSVALAAIAIALAVFLGYRWTQTHYFVGVSDGRVAIFQGVQQSIGPISLSQVYQTTSVAIEDLPEYQRTAVMNTISATSLRDAHDIVDRLSAAAGD</sequence>
<dbReference type="Proteomes" id="UP000322159">
    <property type="component" value="Chromosome"/>
</dbReference>
<dbReference type="Gene3D" id="3.60.40.10">
    <property type="entry name" value="PPM-type phosphatase domain"/>
    <property type="match status" value="1"/>
</dbReference>
<dbReference type="KEGG" id="lyk:FLP23_02965"/>
<evidence type="ECO:0000313" key="4">
    <source>
        <dbReference type="Proteomes" id="UP000322159"/>
    </source>
</evidence>
<gene>
    <name evidence="3" type="ORF">FLP23_02965</name>
</gene>
<accession>A0A5C1Y6L0</accession>
<keyword evidence="1" id="KW-0472">Membrane</keyword>
<keyword evidence="1" id="KW-0812">Transmembrane</keyword>
<evidence type="ECO:0000256" key="1">
    <source>
        <dbReference type="SAM" id="Phobius"/>
    </source>
</evidence>
<dbReference type="Pfam" id="PF13672">
    <property type="entry name" value="PP2C_2"/>
    <property type="match status" value="1"/>
</dbReference>
<dbReference type="PROSITE" id="PS51746">
    <property type="entry name" value="PPM_2"/>
    <property type="match status" value="1"/>
</dbReference>
<evidence type="ECO:0000259" key="2">
    <source>
        <dbReference type="PROSITE" id="PS51746"/>
    </source>
</evidence>
<dbReference type="SUPFAM" id="SSF81606">
    <property type="entry name" value="PP2C-like"/>
    <property type="match status" value="1"/>
</dbReference>
<feature type="transmembrane region" description="Helical" evidence="1">
    <location>
        <begin position="316"/>
        <end position="339"/>
    </location>
</feature>
<keyword evidence="1" id="KW-1133">Transmembrane helix</keyword>
<reference evidence="3 4" key="1">
    <citation type="submission" date="2019-09" db="EMBL/GenBank/DDBJ databases">
        <title>Genome sequencing of strain KACC 19322.</title>
        <authorList>
            <person name="Heo J."/>
            <person name="Kim S.-J."/>
            <person name="Kim J.-S."/>
            <person name="Hong S.-B."/>
            <person name="Kwon S.-W."/>
        </authorList>
    </citation>
    <scope>NUCLEOTIDE SEQUENCE [LARGE SCALE GENOMIC DNA]</scope>
    <source>
        <strain evidence="3 4">KACC 19322</strain>
    </source>
</reference>
<dbReference type="OrthoDB" id="9801841at2"/>
<dbReference type="AlphaFoldDB" id="A0A5C1Y6L0"/>
<proteinExistence type="predicted"/>
<dbReference type="PANTHER" id="PTHR13832">
    <property type="entry name" value="PROTEIN PHOSPHATASE 2C"/>
    <property type="match status" value="1"/>
</dbReference>
<feature type="domain" description="PPM-type phosphatase" evidence="2">
    <location>
        <begin position="6"/>
        <end position="239"/>
    </location>
</feature>
<dbReference type="EMBL" id="CP043504">
    <property type="protein sequence ID" value="QEO09068.1"/>
    <property type="molecule type" value="Genomic_DNA"/>
</dbReference>
<dbReference type="InterPro" id="IPR036457">
    <property type="entry name" value="PPM-type-like_dom_sf"/>
</dbReference>
<name>A0A5C1Y6L0_9MICO</name>
<evidence type="ECO:0000313" key="3">
    <source>
        <dbReference type="EMBL" id="QEO09068.1"/>
    </source>
</evidence>
<dbReference type="SMART" id="SM00331">
    <property type="entry name" value="PP2C_SIG"/>
    <property type="match status" value="1"/>
</dbReference>
<dbReference type="RefSeq" id="WP_149324498.1">
    <property type="nucleotide sequence ID" value="NZ_CP043504.1"/>
</dbReference>
<keyword evidence="4" id="KW-1185">Reference proteome</keyword>
<dbReference type="InterPro" id="IPR001932">
    <property type="entry name" value="PPM-type_phosphatase-like_dom"/>
</dbReference>
<dbReference type="SMART" id="SM00332">
    <property type="entry name" value="PP2Cc"/>
    <property type="match status" value="1"/>
</dbReference>
<dbReference type="InterPro" id="IPR015655">
    <property type="entry name" value="PP2C"/>
</dbReference>
<dbReference type="PANTHER" id="PTHR13832:SF827">
    <property type="entry name" value="PROTEIN PHOSPHATASE 1L"/>
    <property type="match status" value="1"/>
</dbReference>
<dbReference type="GO" id="GO:0004722">
    <property type="term" value="F:protein serine/threonine phosphatase activity"/>
    <property type="evidence" value="ECO:0007669"/>
    <property type="project" value="InterPro"/>
</dbReference>
<organism evidence="3 4">
    <name type="scientific">Protaetiibacter larvae</name>
    <dbReference type="NCBI Taxonomy" id="2592654"/>
    <lineage>
        <taxon>Bacteria</taxon>
        <taxon>Bacillati</taxon>
        <taxon>Actinomycetota</taxon>
        <taxon>Actinomycetes</taxon>
        <taxon>Micrococcales</taxon>
        <taxon>Microbacteriaceae</taxon>
        <taxon>Protaetiibacter</taxon>
    </lineage>
</organism>